<comment type="similarity">
    <text evidence="1">Belongs to the 'phage' integrase family.</text>
</comment>
<accession>A0A4Q7M3C4</accession>
<proteinExistence type="inferred from homology"/>
<evidence type="ECO:0000256" key="2">
    <source>
        <dbReference type="ARBA" id="ARBA00023125"/>
    </source>
</evidence>
<evidence type="ECO:0000256" key="4">
    <source>
        <dbReference type="PROSITE-ProRule" id="PRU01248"/>
    </source>
</evidence>
<evidence type="ECO:0000256" key="1">
    <source>
        <dbReference type="ARBA" id="ARBA00008857"/>
    </source>
</evidence>
<organism evidence="7 8">
    <name type="scientific">Xylanimonas ulmi</name>
    <dbReference type="NCBI Taxonomy" id="228973"/>
    <lineage>
        <taxon>Bacteria</taxon>
        <taxon>Bacillati</taxon>
        <taxon>Actinomycetota</taxon>
        <taxon>Actinomycetes</taxon>
        <taxon>Micrococcales</taxon>
        <taxon>Promicromonosporaceae</taxon>
        <taxon>Xylanimonas</taxon>
    </lineage>
</organism>
<comment type="caution">
    <text evidence="7">The sequence shown here is derived from an EMBL/GenBank/DDBJ whole genome shotgun (WGS) entry which is preliminary data.</text>
</comment>
<dbReference type="Gene3D" id="1.10.150.130">
    <property type="match status" value="1"/>
</dbReference>
<dbReference type="PANTHER" id="PTHR30349">
    <property type="entry name" value="PHAGE INTEGRASE-RELATED"/>
    <property type="match status" value="1"/>
</dbReference>
<keyword evidence="8" id="KW-1185">Reference proteome</keyword>
<feature type="domain" description="Core-binding (CB)" evidence="6">
    <location>
        <begin position="61"/>
        <end position="138"/>
    </location>
</feature>
<dbReference type="Pfam" id="PF00589">
    <property type="entry name" value="Phage_integrase"/>
    <property type="match status" value="1"/>
</dbReference>
<feature type="domain" description="Tyr recombinase" evidence="5">
    <location>
        <begin position="161"/>
        <end position="374"/>
    </location>
</feature>
<dbReference type="GO" id="GO:0015074">
    <property type="term" value="P:DNA integration"/>
    <property type="evidence" value="ECO:0007669"/>
    <property type="project" value="InterPro"/>
</dbReference>
<dbReference type="InterPro" id="IPR002104">
    <property type="entry name" value="Integrase_catalytic"/>
</dbReference>
<evidence type="ECO:0000313" key="8">
    <source>
        <dbReference type="Proteomes" id="UP000293852"/>
    </source>
</evidence>
<keyword evidence="2 4" id="KW-0238">DNA-binding</keyword>
<dbReference type="CDD" id="cd01189">
    <property type="entry name" value="INT_ICEBs1_C_like"/>
    <property type="match status" value="1"/>
</dbReference>
<dbReference type="GO" id="GO:0006310">
    <property type="term" value="P:DNA recombination"/>
    <property type="evidence" value="ECO:0007669"/>
    <property type="project" value="UniProtKB-KW"/>
</dbReference>
<evidence type="ECO:0000313" key="7">
    <source>
        <dbReference type="EMBL" id="RZS60439.1"/>
    </source>
</evidence>
<dbReference type="Proteomes" id="UP000293852">
    <property type="component" value="Unassembled WGS sequence"/>
</dbReference>
<dbReference type="PROSITE" id="PS51898">
    <property type="entry name" value="TYR_RECOMBINASE"/>
    <property type="match status" value="1"/>
</dbReference>
<dbReference type="PROSITE" id="PS51900">
    <property type="entry name" value="CB"/>
    <property type="match status" value="1"/>
</dbReference>
<dbReference type="OrthoDB" id="148546at2"/>
<dbReference type="InterPro" id="IPR044068">
    <property type="entry name" value="CB"/>
</dbReference>
<dbReference type="InterPro" id="IPR050090">
    <property type="entry name" value="Tyrosine_recombinase_XerCD"/>
</dbReference>
<dbReference type="PANTHER" id="PTHR30349:SF64">
    <property type="entry name" value="PROPHAGE INTEGRASE INTD-RELATED"/>
    <property type="match status" value="1"/>
</dbReference>
<dbReference type="InterPro" id="IPR010998">
    <property type="entry name" value="Integrase_recombinase_N"/>
</dbReference>
<dbReference type="InterPro" id="IPR013762">
    <property type="entry name" value="Integrase-like_cat_sf"/>
</dbReference>
<dbReference type="EMBL" id="SGWX01000001">
    <property type="protein sequence ID" value="RZS60439.1"/>
    <property type="molecule type" value="Genomic_DNA"/>
</dbReference>
<keyword evidence="3" id="KW-0233">DNA recombination</keyword>
<evidence type="ECO:0000259" key="6">
    <source>
        <dbReference type="PROSITE" id="PS51900"/>
    </source>
</evidence>
<reference evidence="7 8" key="1">
    <citation type="submission" date="2019-02" db="EMBL/GenBank/DDBJ databases">
        <title>Sequencing the genomes of 1000 actinobacteria strains.</title>
        <authorList>
            <person name="Klenk H.-P."/>
        </authorList>
    </citation>
    <scope>NUCLEOTIDE SEQUENCE [LARGE SCALE GENOMIC DNA]</scope>
    <source>
        <strain evidence="7 8">DSM 16932</strain>
    </source>
</reference>
<sequence length="391" mass="43195">MPAPEKRTRNGKTRWLARYRDPEGKQRSKTFDRQVDAQTFLDETVVSVRRGTYLDPDAGRETFRAHAEAWLAMQTFNTSTREVVEHRLVKHVYPVLGSKQLAQIKPSTVKAWLAGLKVSKSYARTIHANVSSILAAAVEDEKVAKNAARTKASRPGKVARRRIVPWSAEQVAAAHRALAEQYRILVTLGAGLGMRQGELFGLSPDDVDFLRGEVHVRRQVKVLAGNKLVFSLPKGEKTRDVPLPPSVRAALALHLKRHPAVAVSLPWDGEPGDAKHGETLTVPLVTTSREKKPLNRNHFNTYHWHAVADAVKLTEGQEGGMHQLRHFYASVLLDAGESIKVVAEHLGHSDPGFTLRTYTHLMPASGDRTKKAVDAALSCVPVVYPDASVSL</sequence>
<gene>
    <name evidence="7" type="ORF">EV386_0697</name>
</gene>
<name>A0A4Q7M3C4_9MICO</name>
<dbReference type="InterPro" id="IPR011010">
    <property type="entry name" value="DNA_brk_join_enz"/>
</dbReference>
<evidence type="ECO:0000256" key="3">
    <source>
        <dbReference type="ARBA" id="ARBA00023172"/>
    </source>
</evidence>
<dbReference type="InterPro" id="IPR053876">
    <property type="entry name" value="Phage_int_M"/>
</dbReference>
<dbReference type="SUPFAM" id="SSF56349">
    <property type="entry name" value="DNA breaking-rejoining enzymes"/>
    <property type="match status" value="1"/>
</dbReference>
<dbReference type="RefSeq" id="WP_130412362.1">
    <property type="nucleotide sequence ID" value="NZ_SGWX01000001.1"/>
</dbReference>
<dbReference type="AlphaFoldDB" id="A0A4Q7M3C4"/>
<dbReference type="Pfam" id="PF22022">
    <property type="entry name" value="Phage_int_M"/>
    <property type="match status" value="1"/>
</dbReference>
<dbReference type="GO" id="GO:0003677">
    <property type="term" value="F:DNA binding"/>
    <property type="evidence" value="ECO:0007669"/>
    <property type="project" value="UniProtKB-UniRule"/>
</dbReference>
<protein>
    <submittedName>
        <fullName evidence="7">Site-specific recombinase XerD</fullName>
    </submittedName>
</protein>
<evidence type="ECO:0000259" key="5">
    <source>
        <dbReference type="PROSITE" id="PS51898"/>
    </source>
</evidence>
<dbReference type="Gene3D" id="1.10.443.10">
    <property type="entry name" value="Intergrase catalytic core"/>
    <property type="match status" value="1"/>
</dbReference>